<name>A0ACC2NA90_9HYME</name>
<gene>
    <name evidence="1" type="ORF">QAD02_009494</name>
</gene>
<reference evidence="1" key="1">
    <citation type="submission" date="2023-04" db="EMBL/GenBank/DDBJ databases">
        <title>A chromosome-level genome assembly of the parasitoid wasp Eretmocerus hayati.</title>
        <authorList>
            <person name="Zhong Y."/>
            <person name="Liu S."/>
            <person name="Liu Y."/>
        </authorList>
    </citation>
    <scope>NUCLEOTIDE SEQUENCE</scope>
    <source>
        <strain evidence="1">ZJU_SS_LIU_2023</strain>
    </source>
</reference>
<proteinExistence type="predicted"/>
<sequence length="197" mass="21613">MKFSYPFVCIALTLSLTQARPDVLGIGGWVDGAVKDATKWTSQAAKDATQWTDTAAKDATQWTETAAKDATQWTGTAAKDATQWTETAAKDATQWTGTAVKDAKLWTNQAAKDVRDFVRPDHLADHIVTAVKSRPFRFVTGLLSPECYRRSIAECAPAQGTKTREELEALVASKQKFEYVDDLWTSAKIGTSCFVSI</sequence>
<evidence type="ECO:0000313" key="2">
    <source>
        <dbReference type="Proteomes" id="UP001239111"/>
    </source>
</evidence>
<dbReference type="EMBL" id="CM056744">
    <property type="protein sequence ID" value="KAJ8667831.1"/>
    <property type="molecule type" value="Genomic_DNA"/>
</dbReference>
<keyword evidence="2" id="KW-1185">Reference proteome</keyword>
<accession>A0ACC2NA90</accession>
<evidence type="ECO:0000313" key="1">
    <source>
        <dbReference type="EMBL" id="KAJ8667831.1"/>
    </source>
</evidence>
<protein>
    <submittedName>
        <fullName evidence="1">Uncharacterized protein</fullName>
    </submittedName>
</protein>
<organism evidence="1 2">
    <name type="scientific">Eretmocerus hayati</name>
    <dbReference type="NCBI Taxonomy" id="131215"/>
    <lineage>
        <taxon>Eukaryota</taxon>
        <taxon>Metazoa</taxon>
        <taxon>Ecdysozoa</taxon>
        <taxon>Arthropoda</taxon>
        <taxon>Hexapoda</taxon>
        <taxon>Insecta</taxon>
        <taxon>Pterygota</taxon>
        <taxon>Neoptera</taxon>
        <taxon>Endopterygota</taxon>
        <taxon>Hymenoptera</taxon>
        <taxon>Apocrita</taxon>
        <taxon>Proctotrupomorpha</taxon>
        <taxon>Chalcidoidea</taxon>
        <taxon>Aphelinidae</taxon>
        <taxon>Aphelininae</taxon>
        <taxon>Eretmocerus</taxon>
    </lineage>
</organism>
<dbReference type="Proteomes" id="UP001239111">
    <property type="component" value="Chromosome 4"/>
</dbReference>
<comment type="caution">
    <text evidence="1">The sequence shown here is derived from an EMBL/GenBank/DDBJ whole genome shotgun (WGS) entry which is preliminary data.</text>
</comment>